<reference evidence="1" key="1">
    <citation type="submission" date="2018-11" db="EMBL/GenBank/DDBJ databases">
        <authorList>
            <consortium name="Pathogen Informatics"/>
        </authorList>
    </citation>
    <scope>NUCLEOTIDE SEQUENCE</scope>
</reference>
<dbReference type="Proteomes" id="UP000784294">
    <property type="component" value="Unassembled WGS sequence"/>
</dbReference>
<proteinExistence type="predicted"/>
<comment type="caution">
    <text evidence="1">The sequence shown here is derived from an EMBL/GenBank/DDBJ whole genome shotgun (WGS) entry which is preliminary data.</text>
</comment>
<protein>
    <submittedName>
        <fullName evidence="1">Uncharacterized protein</fullName>
    </submittedName>
</protein>
<sequence length="29" mass="3068">MALQVAGLNPILTGMAEIRRKLGALMTTP</sequence>
<dbReference type="AlphaFoldDB" id="A0A3S5FFC5"/>
<gene>
    <name evidence="1" type="ORF">PXEA_LOCUS24367</name>
</gene>
<accession>A0A3S5FFC5</accession>
<evidence type="ECO:0000313" key="1">
    <source>
        <dbReference type="EMBL" id="VEL30927.1"/>
    </source>
</evidence>
<name>A0A3S5FFC5_9PLAT</name>
<keyword evidence="2" id="KW-1185">Reference proteome</keyword>
<dbReference type="EMBL" id="CAAALY010116909">
    <property type="protein sequence ID" value="VEL30927.1"/>
    <property type="molecule type" value="Genomic_DNA"/>
</dbReference>
<evidence type="ECO:0000313" key="2">
    <source>
        <dbReference type="Proteomes" id="UP000784294"/>
    </source>
</evidence>
<organism evidence="1 2">
    <name type="scientific">Protopolystoma xenopodis</name>
    <dbReference type="NCBI Taxonomy" id="117903"/>
    <lineage>
        <taxon>Eukaryota</taxon>
        <taxon>Metazoa</taxon>
        <taxon>Spiralia</taxon>
        <taxon>Lophotrochozoa</taxon>
        <taxon>Platyhelminthes</taxon>
        <taxon>Monogenea</taxon>
        <taxon>Polyopisthocotylea</taxon>
        <taxon>Polystomatidea</taxon>
        <taxon>Polystomatidae</taxon>
        <taxon>Protopolystoma</taxon>
    </lineage>
</organism>